<dbReference type="Gene3D" id="2.40.50.140">
    <property type="entry name" value="Nucleic acid-binding proteins"/>
    <property type="match status" value="1"/>
</dbReference>
<dbReference type="SUPFAM" id="SSF50249">
    <property type="entry name" value="Nucleic acid-binding proteins"/>
    <property type="match status" value="1"/>
</dbReference>
<proteinExistence type="predicted"/>
<dbReference type="Proteomes" id="UP001152320">
    <property type="component" value="Chromosome 19"/>
</dbReference>
<dbReference type="OrthoDB" id="6088167at2759"/>
<sequence>MSVFKLTSIKLCLLLFPDENVREVNVGGRPTFVRGMTLEDNSAKIKLSLWREKTTSPVKIGDFIHVSNLAITRFNNESTAGTTIQSEIKVLQPPQEERNLTVDGYLQTDEENWELITEDGKSLKVNAQILSKHLQVEASNLEDALACLMPWNIDVVMMGIQ</sequence>
<protein>
    <submittedName>
        <fullName evidence="1">Uncharacterized protein</fullName>
    </submittedName>
</protein>
<dbReference type="EMBL" id="JAIZAY010000019">
    <property type="protein sequence ID" value="KAJ8023618.1"/>
    <property type="molecule type" value="Genomic_DNA"/>
</dbReference>
<organism evidence="1 2">
    <name type="scientific">Holothuria leucospilota</name>
    <name type="common">Black long sea cucumber</name>
    <name type="synonym">Mertensiothuria leucospilota</name>
    <dbReference type="NCBI Taxonomy" id="206669"/>
    <lineage>
        <taxon>Eukaryota</taxon>
        <taxon>Metazoa</taxon>
        <taxon>Echinodermata</taxon>
        <taxon>Eleutherozoa</taxon>
        <taxon>Echinozoa</taxon>
        <taxon>Holothuroidea</taxon>
        <taxon>Aspidochirotacea</taxon>
        <taxon>Aspidochirotida</taxon>
        <taxon>Holothuriidae</taxon>
        <taxon>Holothuria</taxon>
    </lineage>
</organism>
<comment type="caution">
    <text evidence="1">The sequence shown here is derived from an EMBL/GenBank/DDBJ whole genome shotgun (WGS) entry which is preliminary data.</text>
</comment>
<accession>A0A9Q0YJD4</accession>
<keyword evidence="2" id="KW-1185">Reference proteome</keyword>
<dbReference type="InterPro" id="IPR012340">
    <property type="entry name" value="NA-bd_OB-fold"/>
</dbReference>
<dbReference type="AlphaFoldDB" id="A0A9Q0YJD4"/>
<evidence type="ECO:0000313" key="2">
    <source>
        <dbReference type="Proteomes" id="UP001152320"/>
    </source>
</evidence>
<reference evidence="1" key="1">
    <citation type="submission" date="2021-10" db="EMBL/GenBank/DDBJ databases">
        <title>Tropical sea cucumber genome reveals ecological adaptation and Cuvierian tubules defense mechanism.</title>
        <authorList>
            <person name="Chen T."/>
        </authorList>
    </citation>
    <scope>NUCLEOTIDE SEQUENCE</scope>
    <source>
        <strain evidence="1">Nanhai2018</strain>
        <tissue evidence="1">Muscle</tissue>
    </source>
</reference>
<name>A0A9Q0YJD4_HOLLE</name>
<evidence type="ECO:0000313" key="1">
    <source>
        <dbReference type="EMBL" id="KAJ8023618.1"/>
    </source>
</evidence>
<gene>
    <name evidence="1" type="ORF">HOLleu_36108</name>
</gene>